<keyword evidence="1" id="KW-1185">Reference proteome</keyword>
<proteinExistence type="predicted"/>
<dbReference type="AlphaFoldDB" id="A0A1I8A674"/>
<dbReference type="WBParaSite" id="L893_g33264.t1">
    <property type="protein sequence ID" value="L893_g33264.t1"/>
    <property type="gene ID" value="L893_g33264"/>
</dbReference>
<sequence>MWNRCHRLNASANRKTSERGGYVKELVHRTVREAVLYTGATRPWVRRCRKAIVDDALRLSANCLTAAEDSWEKTVMTCPKICKLLRAFHLITTDEQNPRPILFRNIAKIRFRANERCQNERARTAATSTS</sequence>
<name>A0A1I8A674_9BILA</name>
<evidence type="ECO:0000313" key="1">
    <source>
        <dbReference type="Proteomes" id="UP000095287"/>
    </source>
</evidence>
<accession>A0A1I8A674</accession>
<evidence type="ECO:0000313" key="2">
    <source>
        <dbReference type="WBParaSite" id="L893_g33264.t1"/>
    </source>
</evidence>
<reference evidence="2" key="1">
    <citation type="submission" date="2016-11" db="UniProtKB">
        <authorList>
            <consortium name="WormBaseParasite"/>
        </authorList>
    </citation>
    <scope>IDENTIFICATION</scope>
</reference>
<protein>
    <submittedName>
        <fullName evidence="2">Tick transposon</fullName>
    </submittedName>
</protein>
<organism evidence="1 2">
    <name type="scientific">Steinernema glaseri</name>
    <dbReference type="NCBI Taxonomy" id="37863"/>
    <lineage>
        <taxon>Eukaryota</taxon>
        <taxon>Metazoa</taxon>
        <taxon>Ecdysozoa</taxon>
        <taxon>Nematoda</taxon>
        <taxon>Chromadorea</taxon>
        <taxon>Rhabditida</taxon>
        <taxon>Tylenchina</taxon>
        <taxon>Panagrolaimomorpha</taxon>
        <taxon>Strongyloidoidea</taxon>
        <taxon>Steinernematidae</taxon>
        <taxon>Steinernema</taxon>
    </lineage>
</organism>
<dbReference type="Proteomes" id="UP000095287">
    <property type="component" value="Unplaced"/>
</dbReference>